<evidence type="ECO:0000313" key="1">
    <source>
        <dbReference type="EMBL" id="WZC49940.1"/>
    </source>
</evidence>
<gene>
    <name evidence="1" type="ORF">AABB29_04630</name>
</gene>
<reference evidence="2" key="1">
    <citation type="submission" date="2024-04" db="EMBL/GenBank/DDBJ databases">
        <title>Phylogenomic analyses of a clade within the roseobacter group suggest taxonomic reassignments of species of the genera Aestuariivita, Citreicella, Loktanella, Nautella, Pelagibaca, Ruegeria, Thalassobius, Thiobacimonas and Tropicibacter, and the proposal o.</title>
        <authorList>
            <person name="Jeon C.O."/>
        </authorList>
    </citation>
    <scope>NUCLEOTIDE SEQUENCE [LARGE SCALE GENOMIC DNA]</scope>
    <source>
        <strain evidence="2">BS5-3</strain>
    </source>
</reference>
<accession>A0ABZ2V7D8</accession>
<sequence length="66" mass="6943">MKRHVFCLMFLLGACSIPPETRMATEENGLSEEALIAPVLAAPIVMPTCTQDEAISHDGIGGTGCP</sequence>
<organism evidence="1 2">
    <name type="scientific">Yoonia phaeophyticola</name>
    <dbReference type="NCBI Taxonomy" id="3137369"/>
    <lineage>
        <taxon>Bacteria</taxon>
        <taxon>Pseudomonadati</taxon>
        <taxon>Pseudomonadota</taxon>
        <taxon>Alphaproteobacteria</taxon>
        <taxon>Rhodobacterales</taxon>
        <taxon>Paracoccaceae</taxon>
        <taxon>Yoonia</taxon>
    </lineage>
</organism>
<proteinExistence type="predicted"/>
<dbReference type="EMBL" id="CP150951">
    <property type="protein sequence ID" value="WZC49940.1"/>
    <property type="molecule type" value="Genomic_DNA"/>
</dbReference>
<dbReference type="PROSITE" id="PS51257">
    <property type="entry name" value="PROKAR_LIPOPROTEIN"/>
    <property type="match status" value="1"/>
</dbReference>
<evidence type="ECO:0000313" key="2">
    <source>
        <dbReference type="Proteomes" id="UP001440612"/>
    </source>
</evidence>
<protein>
    <submittedName>
        <fullName evidence="1">Uncharacterized protein</fullName>
    </submittedName>
</protein>
<keyword evidence="2" id="KW-1185">Reference proteome</keyword>
<dbReference type="RefSeq" id="WP_341368050.1">
    <property type="nucleotide sequence ID" value="NZ_CP150951.2"/>
</dbReference>
<name>A0ABZ2V7D8_9RHOB</name>
<dbReference type="Proteomes" id="UP001440612">
    <property type="component" value="Chromosome"/>
</dbReference>